<keyword evidence="4 5" id="KW-0949">S-adenosyl-L-methionine</keyword>
<dbReference type="InterPro" id="IPR029026">
    <property type="entry name" value="tRNA_m1G_MTases_N"/>
</dbReference>
<dbReference type="PANTHER" id="PTHR42786">
    <property type="entry name" value="TRNA/RRNA METHYLTRANSFERASE"/>
    <property type="match status" value="1"/>
</dbReference>
<dbReference type="Gene3D" id="1.10.8.590">
    <property type="match status" value="1"/>
</dbReference>
<dbReference type="RefSeq" id="WP_287420009.1">
    <property type="nucleotide sequence ID" value="NZ_JABBBP010000057.1"/>
</dbReference>
<dbReference type="PIRSF" id="PIRSF004808">
    <property type="entry name" value="LasT"/>
    <property type="match status" value="1"/>
</dbReference>
<protein>
    <recommendedName>
        <fullName evidence="5">tRNA (cytidine/uridine-2'-O-)-methyltransferase TrmJ</fullName>
        <ecNumber evidence="5">2.1.1.200</ecNumber>
    </recommendedName>
    <alternativeName>
        <fullName evidence="5">tRNA (cytidine(32)/uridine(32)-2'-O)-methyltransferase</fullName>
    </alternativeName>
    <alternativeName>
        <fullName evidence="5">tRNA Cm32/Um32 methyltransferase</fullName>
    </alternativeName>
</protein>
<dbReference type="GO" id="GO:0160206">
    <property type="term" value="F:tRNA (cytidine(32)/uridine(32)-2'-O)-methyltransferase activity"/>
    <property type="evidence" value="ECO:0007669"/>
    <property type="project" value="UniProtKB-EC"/>
</dbReference>
<comment type="similarity">
    <text evidence="1">Belongs to the class IV-like SAM-binding methyltransferase superfamily. RNA methyltransferase TrmH family.</text>
</comment>
<comment type="subcellular location">
    <subcellularLocation>
        <location evidence="5">Cytoplasm</location>
    </subcellularLocation>
</comment>
<sequence>MIDSPGFYYTGPNLMSLNIRIVLIKTWHPGNIGAVARAMKNMGLAQLVLVDPVDFPSAEATSRAGQATDVLANARVVATLAEAIADCALVIGTSARDRSIPLPALSAELSAQKAVAEQSESPVAIVFGRERMGLHNDEIQQCHFQLNIDASPDYPVLNLSQAVQLVCYEIHKASLIAPTAVPEAYPLHQELTLFQEHLAGTAHAIGFINDRHPGQVLEHLQSLFRRARLTRKELSLLRGFLTAVDKTHSK</sequence>
<organism evidence="7 8">
    <name type="scientific">Reinekea forsetii</name>
    <dbReference type="NCBI Taxonomy" id="1336806"/>
    <lineage>
        <taxon>Bacteria</taxon>
        <taxon>Pseudomonadati</taxon>
        <taxon>Pseudomonadota</taxon>
        <taxon>Gammaproteobacteria</taxon>
        <taxon>Oceanospirillales</taxon>
        <taxon>Saccharospirillaceae</taxon>
        <taxon>Reinekea</taxon>
    </lineage>
</organism>
<dbReference type="GO" id="GO:0002128">
    <property type="term" value="P:tRNA nucleoside ribose methylation"/>
    <property type="evidence" value="ECO:0007669"/>
    <property type="project" value="TreeGrafter"/>
</dbReference>
<dbReference type="FunFam" id="3.40.1280.10:FF:000006">
    <property type="entry name" value="Uncharacterized tRNA/rRNA methyltransferase HI_0380"/>
    <property type="match status" value="1"/>
</dbReference>
<dbReference type="Proteomes" id="UP000229757">
    <property type="component" value="Chromosome"/>
</dbReference>
<comment type="catalytic activity">
    <reaction evidence="5">
        <text>cytidine(32) in tRNA + S-adenosyl-L-methionine = 2'-O-methylcytidine(32) in tRNA + S-adenosyl-L-homocysteine + H(+)</text>
        <dbReference type="Rhea" id="RHEA:42932"/>
        <dbReference type="Rhea" id="RHEA-COMP:10288"/>
        <dbReference type="Rhea" id="RHEA-COMP:10289"/>
        <dbReference type="ChEBI" id="CHEBI:15378"/>
        <dbReference type="ChEBI" id="CHEBI:57856"/>
        <dbReference type="ChEBI" id="CHEBI:59789"/>
        <dbReference type="ChEBI" id="CHEBI:74495"/>
        <dbReference type="ChEBI" id="CHEBI:82748"/>
        <dbReference type="EC" id="2.1.1.200"/>
    </reaction>
</comment>
<dbReference type="PANTHER" id="PTHR42786:SF2">
    <property type="entry name" value="TRNA (CYTIDINE_URIDINE-2'-O-)-METHYLTRANSFERASE TRMJ"/>
    <property type="match status" value="1"/>
</dbReference>
<dbReference type="Pfam" id="PF00588">
    <property type="entry name" value="SpoU_methylase"/>
    <property type="match status" value="1"/>
</dbReference>
<dbReference type="EMBL" id="CP011797">
    <property type="protein sequence ID" value="ATX77343.1"/>
    <property type="molecule type" value="Genomic_DNA"/>
</dbReference>
<dbReference type="GO" id="GO:0005829">
    <property type="term" value="C:cytosol"/>
    <property type="evidence" value="ECO:0007669"/>
    <property type="project" value="TreeGrafter"/>
</dbReference>
<keyword evidence="2 5" id="KW-0489">Methyltransferase</keyword>
<name>A0A2K8KRJ7_9GAMM</name>
<dbReference type="SUPFAM" id="SSF75217">
    <property type="entry name" value="alpha/beta knot"/>
    <property type="match status" value="1"/>
</dbReference>
<dbReference type="InterPro" id="IPR004384">
    <property type="entry name" value="RNA_MeTrfase_TrmJ/LasT"/>
</dbReference>
<accession>A0A2K8KRJ7</accession>
<dbReference type="Gene3D" id="3.40.1280.10">
    <property type="match status" value="1"/>
</dbReference>
<evidence type="ECO:0000256" key="5">
    <source>
        <dbReference type="RuleBase" id="RU362024"/>
    </source>
</evidence>
<proteinExistence type="inferred from homology"/>
<keyword evidence="3 7" id="KW-0808">Transferase</keyword>
<dbReference type="InterPro" id="IPR001537">
    <property type="entry name" value="SpoU_MeTrfase"/>
</dbReference>
<feature type="domain" description="tRNA/rRNA methyltransferase SpoU type" evidence="6">
    <location>
        <begin position="19"/>
        <end position="168"/>
    </location>
</feature>
<evidence type="ECO:0000256" key="4">
    <source>
        <dbReference type="ARBA" id="ARBA00022691"/>
    </source>
</evidence>
<keyword evidence="5" id="KW-0963">Cytoplasm</keyword>
<keyword evidence="8" id="KW-1185">Reference proteome</keyword>
<dbReference type="CDD" id="cd18093">
    <property type="entry name" value="SpoU-like_TrmJ"/>
    <property type="match status" value="1"/>
</dbReference>
<evidence type="ECO:0000259" key="6">
    <source>
        <dbReference type="Pfam" id="PF00588"/>
    </source>
</evidence>
<dbReference type="NCBIfam" id="TIGR00050">
    <property type="entry name" value="rRNA_methyl_1"/>
    <property type="match status" value="1"/>
</dbReference>
<dbReference type="InterPro" id="IPR029028">
    <property type="entry name" value="Alpha/beta_knot_MTases"/>
</dbReference>
<comment type="subunit">
    <text evidence="5">Homodimer.</text>
</comment>
<gene>
    <name evidence="5" type="primary">trmJ</name>
    <name evidence="7" type="ORF">REIFOR_02210</name>
</gene>
<reference evidence="7 8" key="1">
    <citation type="journal article" date="2017" name="Environ. Microbiol.">
        <title>Genomic and physiological analyses of 'Reinekea forsetii' reveal a versatile opportunistic lifestyle during spring algae blooms.</title>
        <authorList>
            <person name="Avci B."/>
            <person name="Hahnke R.L."/>
            <person name="Chafee M."/>
            <person name="Fischer T."/>
            <person name="Gruber-Vodicka H."/>
            <person name="Tegetmeyer H.E."/>
            <person name="Harder J."/>
            <person name="Fuchs B.M."/>
            <person name="Amann R.I."/>
            <person name="Teeling H."/>
        </authorList>
    </citation>
    <scope>NUCLEOTIDE SEQUENCE [LARGE SCALE GENOMIC DNA]</scope>
    <source>
        <strain evidence="7 8">Hel1_31_D35</strain>
    </source>
</reference>
<comment type="function">
    <text evidence="5">Catalyzes the formation of 2'O-methylated cytidine (Cm32) or 2'O-methylated uridine (Um32) at position 32 in tRNA.</text>
</comment>
<comment type="catalytic activity">
    <reaction evidence="5">
        <text>uridine(32) in tRNA + S-adenosyl-L-methionine = 2'-O-methyluridine(32) in tRNA + S-adenosyl-L-homocysteine + H(+)</text>
        <dbReference type="Rhea" id="RHEA:42936"/>
        <dbReference type="Rhea" id="RHEA-COMP:10107"/>
        <dbReference type="Rhea" id="RHEA-COMP:10290"/>
        <dbReference type="ChEBI" id="CHEBI:15378"/>
        <dbReference type="ChEBI" id="CHEBI:57856"/>
        <dbReference type="ChEBI" id="CHEBI:59789"/>
        <dbReference type="ChEBI" id="CHEBI:65315"/>
        <dbReference type="ChEBI" id="CHEBI:74478"/>
        <dbReference type="EC" id="2.1.1.200"/>
    </reaction>
</comment>
<dbReference type="KEGG" id="rfo:REIFOR_02210"/>
<dbReference type="GO" id="GO:0106339">
    <property type="term" value="F:tRNA (cytidine(32)-2'-O)-methyltransferase activity"/>
    <property type="evidence" value="ECO:0007669"/>
    <property type="project" value="RHEA"/>
</dbReference>
<evidence type="ECO:0000313" key="8">
    <source>
        <dbReference type="Proteomes" id="UP000229757"/>
    </source>
</evidence>
<dbReference type="AlphaFoldDB" id="A0A2K8KRJ7"/>
<dbReference type="EC" id="2.1.1.200" evidence="5"/>
<dbReference type="GO" id="GO:0003723">
    <property type="term" value="F:RNA binding"/>
    <property type="evidence" value="ECO:0007669"/>
    <property type="project" value="InterPro"/>
</dbReference>
<evidence type="ECO:0000313" key="7">
    <source>
        <dbReference type="EMBL" id="ATX77343.1"/>
    </source>
</evidence>
<keyword evidence="5" id="KW-0819">tRNA processing</keyword>
<evidence type="ECO:0000256" key="1">
    <source>
        <dbReference type="ARBA" id="ARBA00007228"/>
    </source>
</evidence>
<evidence type="ECO:0000256" key="3">
    <source>
        <dbReference type="ARBA" id="ARBA00022679"/>
    </source>
</evidence>
<evidence type="ECO:0000256" key="2">
    <source>
        <dbReference type="ARBA" id="ARBA00022603"/>
    </source>
</evidence>